<dbReference type="Gene3D" id="2.60.40.1080">
    <property type="match status" value="1"/>
</dbReference>
<dbReference type="InterPro" id="IPR003343">
    <property type="entry name" value="Big_2"/>
</dbReference>
<protein>
    <submittedName>
        <fullName evidence="3">Ig-like domain-containing protein</fullName>
    </submittedName>
</protein>
<dbReference type="EMBL" id="CP132921">
    <property type="protein sequence ID" value="WMW03358.1"/>
    <property type="molecule type" value="Genomic_DNA"/>
</dbReference>
<accession>A0ABY9QH43</accession>
<gene>
    <name evidence="3" type="ORF">RAH46_13485</name>
</gene>
<evidence type="ECO:0000313" key="3">
    <source>
        <dbReference type="EMBL" id="WMW03358.1"/>
    </source>
</evidence>
<dbReference type="RefSeq" id="WP_044488187.1">
    <property type="nucleotide sequence ID" value="NZ_CP132921.1"/>
</dbReference>
<evidence type="ECO:0000313" key="4">
    <source>
        <dbReference type="Proteomes" id="UP001183127"/>
    </source>
</evidence>
<reference evidence="3 4" key="1">
    <citation type="submission" date="2023-08" db="EMBL/GenBank/DDBJ databases">
        <title>Complete Genome Sequence of Pseudomonas entomophila TVIN A01.</title>
        <authorList>
            <person name="Shelke T."/>
            <person name="Mahar N.S."/>
            <person name="Gupta I."/>
            <person name="Gupta V."/>
        </authorList>
    </citation>
    <scope>NUCLEOTIDE SEQUENCE [LARGE SCALE GENOMIC DNA]</scope>
    <source>
        <strain evidence="3 4">TVIN-A01</strain>
    </source>
</reference>
<sequence length="955" mass="103107">MDLDYFNQLGGDVQSEPAKLVVPDGSQAEPPSELAPLPGGEGVMMFSTPAPEPEPKRVLEGVEDFNQAFHLNSGIMGPGTMAVRPAFPTGARAPVVGAHFGLNRAAVHVSPVTGLPVTLQAYDNMSAGDRIELFWHPAGQPNPIAVRTEVVSEEQAQAGANISSNVPIERAVTGFAQWYVRVTRVASQNPEDSVKLTVFYKDTLPGGPDRRPDEAWHSELHAAQLVLPEALTPGLQIPVTLDPYPLMRVRDVITLSVGGVFFTHTLEEGEVDNQVSFLIAADQLESIKDLEVVHVVWRVHDEVENFSEKWSGVLELLPEFDDGSLLESPQVLIGDEIHEGQLSLDEVGSRDARMQVYVMRPIVLLGDKLRFIYEITTVDGQRFTVTLPDIVIQRTVSEPYPGDRFGTIPNADLVRAANGQLRVSYQVYRNGEMVWRSRRNTLTVQGRVQRLPAPGVVEAVGGLLPGNLAAITARIAWPGMSLGDRVRLVLSGRSASGVIERTVPLARVSQNEASLGRMERTVADQFSLLNGGSLAVSYEVGQTGAAVQPSDPLHLLVGEQVDLLRAPIVVGLEDGLLRPGGAVTVNIPVPLQDDDRVTLSWTGRTAAATFTDVQVADAGVPMAFSVPAGVVEAGLRQAIQVFYTVRNGSGVRLSGTVTLIIASADTPWDKRPPVSLEAAGGLLDPARVPLTPGATFTVAYQGMLPLDQVRLLFDGDPGFKSEVQTVDQIGTLTFHVPRSVVLANVGKDVIVRYERKRHGQIDFAFSDPLRLRVNAAMSIDTRTMVLNGVSVKMAGRPRTGLDSIGNTAVRTPTGGGNRYTYTSNNAAVASVTTQGKVTGNRNGNAIISVTDGSSTVSYPVQVTNVVEAVVNTTRMSPTQFSNWAASVAGASTLTTAQENDIRRVYSQPFTYHTWVYNRAPEGYQFWNYGPQLIHHWIPASAAHNSTMLGVVFRPL</sequence>
<proteinExistence type="predicted"/>
<evidence type="ECO:0000259" key="2">
    <source>
        <dbReference type="Pfam" id="PF02368"/>
    </source>
</evidence>
<dbReference type="SUPFAM" id="SSF49373">
    <property type="entry name" value="Invasin/intimin cell-adhesion fragments"/>
    <property type="match status" value="1"/>
</dbReference>
<evidence type="ECO:0000256" key="1">
    <source>
        <dbReference type="SAM" id="MobiDB-lite"/>
    </source>
</evidence>
<feature type="domain" description="BIG2" evidence="2">
    <location>
        <begin position="809"/>
        <end position="854"/>
    </location>
</feature>
<dbReference type="Pfam" id="PF02368">
    <property type="entry name" value="Big_2"/>
    <property type="match status" value="1"/>
</dbReference>
<dbReference type="GeneID" id="32806252"/>
<name>A0ABY9QH43_9PSED</name>
<dbReference type="Proteomes" id="UP001183127">
    <property type="component" value="Chromosome"/>
</dbReference>
<organism evidence="3 4">
    <name type="scientific">Pseudomonas entomophila</name>
    <dbReference type="NCBI Taxonomy" id="312306"/>
    <lineage>
        <taxon>Bacteria</taxon>
        <taxon>Pseudomonadati</taxon>
        <taxon>Pseudomonadota</taxon>
        <taxon>Gammaproteobacteria</taxon>
        <taxon>Pseudomonadales</taxon>
        <taxon>Pseudomonadaceae</taxon>
        <taxon>Pseudomonas</taxon>
    </lineage>
</organism>
<dbReference type="InterPro" id="IPR008964">
    <property type="entry name" value="Invasin/intimin_cell_adhesion"/>
</dbReference>
<keyword evidence="4" id="KW-1185">Reference proteome</keyword>
<feature type="region of interest" description="Disordered" evidence="1">
    <location>
        <begin position="21"/>
        <end position="41"/>
    </location>
</feature>